<evidence type="ECO:0000313" key="5">
    <source>
        <dbReference type="Proteomes" id="UP000271426"/>
    </source>
</evidence>
<accession>A0A3G6IT68</accession>
<feature type="domain" description="Nudix hydrolase" evidence="3">
    <location>
        <begin position="19"/>
        <end position="158"/>
    </location>
</feature>
<dbReference type="Gene3D" id="3.90.79.10">
    <property type="entry name" value="Nucleoside Triphosphate Pyrophosphohydrolase"/>
    <property type="match status" value="1"/>
</dbReference>
<dbReference type="PANTHER" id="PTHR43736">
    <property type="entry name" value="ADP-RIBOSE PYROPHOSPHATASE"/>
    <property type="match status" value="1"/>
</dbReference>
<keyword evidence="2" id="KW-0378">Hydrolase</keyword>
<comment type="similarity">
    <text evidence="1">Belongs to the Nudix hydrolase family.</text>
</comment>
<dbReference type="InterPro" id="IPR015797">
    <property type="entry name" value="NUDIX_hydrolase-like_dom_sf"/>
</dbReference>
<dbReference type="PROSITE" id="PS51462">
    <property type="entry name" value="NUDIX"/>
    <property type="match status" value="1"/>
</dbReference>
<dbReference type="InterPro" id="IPR000086">
    <property type="entry name" value="NUDIX_hydrolase_dom"/>
</dbReference>
<evidence type="ECO:0000256" key="2">
    <source>
        <dbReference type="ARBA" id="ARBA00022801"/>
    </source>
</evidence>
<sequence>MATPDYVLKLREKIGNDELFMPGVTAVVIRDVPEGAPITAVPEVLLVKRADNEQWTPITGIVDPGEEPHLAAVREVKEETGLDVQVEALLGVGAAGPVTYPNGDQARYMDTAMRCSLAGDDTPRVADDENLEVGWFSIMQMPPMSPRFRLVIGDAVAQLRRPEGFKPRMGFQKRDRQR</sequence>
<dbReference type="PROSITE" id="PS00893">
    <property type="entry name" value="NUDIX_BOX"/>
    <property type="match status" value="1"/>
</dbReference>
<dbReference type="SUPFAM" id="SSF55811">
    <property type="entry name" value="Nudix"/>
    <property type="match status" value="1"/>
</dbReference>
<gene>
    <name evidence="4" type="ORF">CPPEL_03685</name>
</gene>
<keyword evidence="5" id="KW-1185">Reference proteome</keyword>
<dbReference type="Pfam" id="PF00293">
    <property type="entry name" value="NUDIX"/>
    <property type="match status" value="1"/>
</dbReference>
<proteinExistence type="inferred from homology"/>
<protein>
    <submittedName>
        <fullName evidence="4">Dihydroneopterin triphosphate pyrophosphatase</fullName>
    </submittedName>
</protein>
<dbReference type="GO" id="GO:0016787">
    <property type="term" value="F:hydrolase activity"/>
    <property type="evidence" value="ECO:0007669"/>
    <property type="project" value="UniProtKB-KW"/>
</dbReference>
<reference evidence="4 5" key="1">
    <citation type="submission" date="2018-11" db="EMBL/GenBank/DDBJ databases">
        <authorList>
            <person name="Kleinhagauer T."/>
            <person name="Glaeser S.P."/>
            <person name="Spergser J."/>
            <person name="Ruckert C."/>
            <person name="Kaempfer P."/>
            <person name="Busse H.-J."/>
        </authorList>
    </citation>
    <scope>NUCLEOTIDE SEQUENCE [LARGE SCALE GENOMIC DNA]</scope>
    <source>
        <strain evidence="4 5">812CH</strain>
    </source>
</reference>
<dbReference type="AlphaFoldDB" id="A0A3G6IT68"/>
<dbReference type="EMBL" id="CP033898">
    <property type="protein sequence ID" value="AZA08865.1"/>
    <property type="molecule type" value="Genomic_DNA"/>
</dbReference>
<dbReference type="PANTHER" id="PTHR43736:SF1">
    <property type="entry name" value="DIHYDRONEOPTERIN TRIPHOSPHATE DIPHOSPHATASE"/>
    <property type="match status" value="1"/>
</dbReference>
<evidence type="ECO:0000256" key="1">
    <source>
        <dbReference type="ARBA" id="ARBA00005582"/>
    </source>
</evidence>
<dbReference type="Proteomes" id="UP000271426">
    <property type="component" value="Chromosome"/>
</dbReference>
<name>A0A3G6IT68_9CORY</name>
<evidence type="ECO:0000259" key="3">
    <source>
        <dbReference type="PROSITE" id="PS51462"/>
    </source>
</evidence>
<dbReference type="InterPro" id="IPR020084">
    <property type="entry name" value="NUDIX_hydrolase_CS"/>
</dbReference>
<dbReference type="OrthoDB" id="9814308at2"/>
<evidence type="ECO:0000313" key="4">
    <source>
        <dbReference type="EMBL" id="AZA08865.1"/>
    </source>
</evidence>
<dbReference type="KEGG" id="cpso:CPPEL_03685"/>
<organism evidence="4 5">
    <name type="scientific">Corynebacterium pseudopelargi</name>
    <dbReference type="NCBI Taxonomy" id="2080757"/>
    <lineage>
        <taxon>Bacteria</taxon>
        <taxon>Bacillati</taxon>
        <taxon>Actinomycetota</taxon>
        <taxon>Actinomycetes</taxon>
        <taxon>Mycobacteriales</taxon>
        <taxon>Corynebacteriaceae</taxon>
        <taxon>Corynebacterium</taxon>
    </lineage>
</organism>
<dbReference type="CDD" id="cd18879">
    <property type="entry name" value="NUDIX_Hydrolase"/>
    <property type="match status" value="1"/>
</dbReference>
<dbReference type="RefSeq" id="WP_123934731.1">
    <property type="nucleotide sequence ID" value="NZ_CP033898.1"/>
</dbReference>